<evidence type="ECO:0000313" key="1">
    <source>
        <dbReference type="EMBL" id="TNM62766.1"/>
    </source>
</evidence>
<dbReference type="Pfam" id="PF04268">
    <property type="entry name" value="SoxG"/>
    <property type="match status" value="1"/>
</dbReference>
<keyword evidence="2" id="KW-1185">Reference proteome</keyword>
<dbReference type="InterPro" id="IPR027266">
    <property type="entry name" value="TrmE/GcvT-like"/>
</dbReference>
<dbReference type="InterPro" id="IPR007375">
    <property type="entry name" value="SoxG"/>
</dbReference>
<dbReference type="AlphaFoldDB" id="A0A5C4XH17"/>
<comment type="caution">
    <text evidence="1">The sequence shown here is derived from an EMBL/GenBank/DDBJ whole genome shotgun (WGS) entry which is preliminary data.</text>
</comment>
<dbReference type="EMBL" id="VDMN01000003">
    <property type="protein sequence ID" value="TNM62766.1"/>
    <property type="molecule type" value="Genomic_DNA"/>
</dbReference>
<dbReference type="Proteomes" id="UP000311605">
    <property type="component" value="Unassembled WGS sequence"/>
</dbReference>
<reference evidence="1 2" key="1">
    <citation type="submission" date="2019-06" db="EMBL/GenBank/DDBJ databases">
        <title>The draft genome of Rhizobium smilacinae PTYR-5.</title>
        <authorList>
            <person name="Liu L."/>
            <person name="Li L."/>
            <person name="Zhang X."/>
        </authorList>
    </citation>
    <scope>NUCLEOTIDE SEQUENCE [LARGE SCALE GENOMIC DNA]</scope>
    <source>
        <strain evidence="1 2">PTYR-5</strain>
    </source>
</reference>
<accession>A0A5C4XH17</accession>
<dbReference type="Gene3D" id="3.30.1360.120">
    <property type="entry name" value="Probable tRNA modification gtpase trme, domain 1"/>
    <property type="match status" value="1"/>
</dbReference>
<dbReference type="OrthoDB" id="8098081at2"/>
<dbReference type="RefSeq" id="WP_139677260.1">
    <property type="nucleotide sequence ID" value="NZ_VDMN01000003.1"/>
</dbReference>
<protein>
    <submittedName>
        <fullName evidence="1">Sarcosine oxidase subunit gamma</fullName>
    </submittedName>
</protein>
<name>A0A5C4XH17_9HYPH</name>
<evidence type="ECO:0000313" key="2">
    <source>
        <dbReference type="Proteomes" id="UP000311605"/>
    </source>
</evidence>
<gene>
    <name evidence="1" type="ORF">FHP24_16215</name>
</gene>
<dbReference type="SUPFAM" id="SSF103025">
    <property type="entry name" value="Folate-binding domain"/>
    <property type="match status" value="1"/>
</dbReference>
<proteinExistence type="predicted"/>
<organism evidence="1 2">
    <name type="scientific">Aliirhizobium smilacinae</name>
    <dbReference type="NCBI Taxonomy" id="1395944"/>
    <lineage>
        <taxon>Bacteria</taxon>
        <taxon>Pseudomonadati</taxon>
        <taxon>Pseudomonadota</taxon>
        <taxon>Alphaproteobacteria</taxon>
        <taxon>Hyphomicrobiales</taxon>
        <taxon>Rhizobiaceae</taxon>
        <taxon>Aliirhizobium</taxon>
    </lineage>
</organism>
<sequence>MSLTLFHQHVLEDHLSGFEAKANPNHLAAIRRPAIFSVLAHRGHEVFVKSGLASIEGVQVRDCAPGEWLVVSTGLGAVVMENTLAEIAGASVIDQSDGRALLRIHGPNVRRILAKCVAVDLHPDGFAVGTSTNMLCCHVAVNLARSGGDTFEIVVPRSFCGSVFEEIMEMGREFALTAAFADS</sequence>